<dbReference type="Pfam" id="PF02620">
    <property type="entry name" value="YceD"/>
    <property type="match status" value="1"/>
</dbReference>
<dbReference type="AlphaFoldDB" id="A0A090ANX3"/>
<accession>A0A090ANX3</accession>
<reference evidence="6 7" key="1">
    <citation type="journal article" date="2014" name="ISME J.">
        <title>Ecophysiology of Thioploca ingrica as revealed by the complete genome sequence supplemented with proteomic evidence.</title>
        <authorList>
            <person name="Kojima H."/>
            <person name="Ogura Y."/>
            <person name="Yamamoto N."/>
            <person name="Togashi T."/>
            <person name="Mori H."/>
            <person name="Watanabe T."/>
            <person name="Nemoto F."/>
            <person name="Kurokawa K."/>
            <person name="Hayashi T."/>
            <person name="Fukui M."/>
        </authorList>
    </citation>
    <scope>NUCLEOTIDE SEQUENCE [LARGE SCALE GENOMIC DNA]</scope>
</reference>
<dbReference type="InterPro" id="IPR039255">
    <property type="entry name" value="YceD_bac"/>
</dbReference>
<dbReference type="PANTHER" id="PTHR38099:SF1">
    <property type="entry name" value="LARGE RIBOSOMAL RNA SUBUNIT ACCUMULATION PROTEIN YCED"/>
    <property type="match status" value="1"/>
</dbReference>
<dbReference type="OrthoDB" id="9786771at2"/>
<dbReference type="Proteomes" id="UP000031623">
    <property type="component" value="Chromosome"/>
</dbReference>
<gene>
    <name evidence="6" type="ORF">THII_3590</name>
</gene>
<dbReference type="PANTHER" id="PTHR38099">
    <property type="entry name" value="LARGE RIBOSOMAL RNA SUBUNIT ACCUMULATION PROTEIN YCED"/>
    <property type="match status" value="1"/>
</dbReference>
<dbReference type="KEGG" id="tig:THII_3590"/>
<evidence type="ECO:0000313" key="6">
    <source>
        <dbReference type="EMBL" id="BAP57887.1"/>
    </source>
</evidence>
<keyword evidence="4" id="KW-0690">Ribosome biogenesis</keyword>
<evidence type="ECO:0000256" key="1">
    <source>
        <dbReference type="ARBA" id="ARBA00002868"/>
    </source>
</evidence>
<dbReference type="EMBL" id="AP014633">
    <property type="protein sequence ID" value="BAP57887.1"/>
    <property type="molecule type" value="Genomic_DNA"/>
</dbReference>
<dbReference type="HOGENOM" id="CLU_094127_2_0_6"/>
<name>A0A090ANX3_9GAMM</name>
<evidence type="ECO:0000256" key="4">
    <source>
        <dbReference type="ARBA" id="ARBA00022517"/>
    </source>
</evidence>
<dbReference type="InterPro" id="IPR003772">
    <property type="entry name" value="YceD"/>
</dbReference>
<sequence length="167" mass="19024">MLEELPRFIDPKQLALQNAHLKGEVALAQFERLHDSLCEVQGTVKIEWTFAVDDKQHPTIQGSIQAQLPMLCQRCLQPLQWTMDTQVALVIFDNEPHPDEELLMEYEVIILNENPVSLWNLIEDEIILALPIIAKHDTCIANEYQLSAETLANNAGSNPFQILLELK</sequence>
<dbReference type="GO" id="GO:0042254">
    <property type="term" value="P:ribosome biogenesis"/>
    <property type="evidence" value="ECO:0007669"/>
    <property type="project" value="UniProtKB-KW"/>
</dbReference>
<dbReference type="GO" id="GO:0005829">
    <property type="term" value="C:cytosol"/>
    <property type="evidence" value="ECO:0007669"/>
    <property type="project" value="TreeGrafter"/>
</dbReference>
<proteinExistence type="inferred from homology"/>
<evidence type="ECO:0000313" key="7">
    <source>
        <dbReference type="Proteomes" id="UP000031623"/>
    </source>
</evidence>
<comment type="function">
    <text evidence="1">Plays a role in synthesis, processing and/or stability of 23S rRNA.</text>
</comment>
<keyword evidence="7" id="KW-1185">Reference proteome</keyword>
<evidence type="ECO:0000256" key="3">
    <source>
        <dbReference type="ARBA" id="ARBA00015716"/>
    </source>
</evidence>
<evidence type="ECO:0000256" key="5">
    <source>
        <dbReference type="ARBA" id="ARBA00031841"/>
    </source>
</evidence>
<comment type="similarity">
    <text evidence="2">Belongs to the DUF177 domain family.</text>
</comment>
<protein>
    <recommendedName>
        <fullName evidence="3">Large ribosomal RNA subunit accumulation protein YceD</fullName>
    </recommendedName>
    <alternativeName>
        <fullName evidence="5">23S rRNA accumulation protein YceD</fullName>
    </alternativeName>
</protein>
<dbReference type="STRING" id="40754.THII_3590"/>
<evidence type="ECO:0000256" key="2">
    <source>
        <dbReference type="ARBA" id="ARBA00010740"/>
    </source>
</evidence>
<organism evidence="6 7">
    <name type="scientific">Thioploca ingrica</name>
    <dbReference type="NCBI Taxonomy" id="40754"/>
    <lineage>
        <taxon>Bacteria</taxon>
        <taxon>Pseudomonadati</taxon>
        <taxon>Pseudomonadota</taxon>
        <taxon>Gammaproteobacteria</taxon>
        <taxon>Thiotrichales</taxon>
        <taxon>Thiotrichaceae</taxon>
        <taxon>Thioploca</taxon>
    </lineage>
</organism>